<gene>
    <name evidence="1" type="ORF">CPELLU_LOCUS15622</name>
</gene>
<protein>
    <submittedName>
        <fullName evidence="1">8537_t:CDS:1</fullName>
    </submittedName>
</protein>
<feature type="non-terminal residue" evidence="1">
    <location>
        <position position="1"/>
    </location>
</feature>
<evidence type="ECO:0000313" key="1">
    <source>
        <dbReference type="EMBL" id="CAG8766657.1"/>
    </source>
</evidence>
<dbReference type="EMBL" id="CAJVQA010020976">
    <property type="protein sequence ID" value="CAG8766657.1"/>
    <property type="molecule type" value="Genomic_DNA"/>
</dbReference>
<dbReference type="OrthoDB" id="10574724at2759"/>
<dbReference type="AlphaFoldDB" id="A0A9N9J6G3"/>
<comment type="caution">
    <text evidence="1">The sequence shown here is derived from an EMBL/GenBank/DDBJ whole genome shotgun (WGS) entry which is preliminary data.</text>
</comment>
<keyword evidence="2" id="KW-1185">Reference proteome</keyword>
<dbReference type="Proteomes" id="UP000789759">
    <property type="component" value="Unassembled WGS sequence"/>
</dbReference>
<evidence type="ECO:0000313" key="2">
    <source>
        <dbReference type="Proteomes" id="UP000789759"/>
    </source>
</evidence>
<name>A0A9N9J6G3_9GLOM</name>
<proteinExistence type="predicted"/>
<sequence length="99" mass="11665">LDMLSNKNELEERLNTHFDKKKEKLLSNLNNTDSNIRFLELVEGQSINNDNNLIEVQRGFVSENEEFLELESYLGNKYNFRKQAESMSEISYLRNKECG</sequence>
<reference evidence="1" key="1">
    <citation type="submission" date="2021-06" db="EMBL/GenBank/DDBJ databases">
        <authorList>
            <person name="Kallberg Y."/>
            <person name="Tangrot J."/>
            <person name="Rosling A."/>
        </authorList>
    </citation>
    <scope>NUCLEOTIDE SEQUENCE</scope>
    <source>
        <strain evidence="1">FL966</strain>
    </source>
</reference>
<organism evidence="1 2">
    <name type="scientific">Cetraspora pellucida</name>
    <dbReference type="NCBI Taxonomy" id="1433469"/>
    <lineage>
        <taxon>Eukaryota</taxon>
        <taxon>Fungi</taxon>
        <taxon>Fungi incertae sedis</taxon>
        <taxon>Mucoromycota</taxon>
        <taxon>Glomeromycotina</taxon>
        <taxon>Glomeromycetes</taxon>
        <taxon>Diversisporales</taxon>
        <taxon>Gigasporaceae</taxon>
        <taxon>Cetraspora</taxon>
    </lineage>
</organism>
<accession>A0A9N9J6G3</accession>